<dbReference type="AlphaFoldDB" id="A0A3D8R4A2"/>
<evidence type="ECO:0000256" key="7">
    <source>
        <dbReference type="SAM" id="Phobius"/>
    </source>
</evidence>
<comment type="similarity">
    <text evidence="6">Belongs to the major facilitator superfamily. Allantoate permease family.</text>
</comment>
<dbReference type="Proteomes" id="UP000256690">
    <property type="component" value="Unassembled WGS sequence"/>
</dbReference>
<evidence type="ECO:0000256" key="1">
    <source>
        <dbReference type="ARBA" id="ARBA00004141"/>
    </source>
</evidence>
<proteinExistence type="inferred from homology"/>
<feature type="transmembrane region" description="Helical" evidence="7">
    <location>
        <begin position="180"/>
        <end position="201"/>
    </location>
</feature>
<protein>
    <recommendedName>
        <fullName evidence="10">Major facilitator superfamily (MFS) profile domain-containing protein</fullName>
    </recommendedName>
</protein>
<dbReference type="SUPFAM" id="SSF103473">
    <property type="entry name" value="MFS general substrate transporter"/>
    <property type="match status" value="1"/>
</dbReference>
<keyword evidence="9" id="KW-1185">Reference proteome</keyword>
<feature type="transmembrane region" description="Helical" evidence="7">
    <location>
        <begin position="445"/>
        <end position="467"/>
    </location>
</feature>
<keyword evidence="4 7" id="KW-1133">Transmembrane helix</keyword>
<evidence type="ECO:0000256" key="6">
    <source>
        <dbReference type="ARBA" id="ARBA00037968"/>
    </source>
</evidence>
<feature type="transmembrane region" description="Helical" evidence="7">
    <location>
        <begin position="389"/>
        <end position="407"/>
    </location>
</feature>
<dbReference type="GeneID" id="38118936"/>
<keyword evidence="2" id="KW-0813">Transport</keyword>
<feature type="transmembrane region" description="Helical" evidence="7">
    <location>
        <begin position="362"/>
        <end position="382"/>
    </location>
</feature>
<comment type="caution">
    <text evidence="8">The sequence shown here is derived from an EMBL/GenBank/DDBJ whole genome shotgun (WGS) entry which is preliminary data.</text>
</comment>
<dbReference type="InterPro" id="IPR036259">
    <property type="entry name" value="MFS_trans_sf"/>
</dbReference>
<dbReference type="EMBL" id="PVWQ01000011">
    <property type="protein sequence ID" value="RDW68806.1"/>
    <property type="molecule type" value="Genomic_DNA"/>
</dbReference>
<comment type="subcellular location">
    <subcellularLocation>
        <location evidence="1">Membrane</location>
        <topology evidence="1">Multi-pass membrane protein</topology>
    </subcellularLocation>
</comment>
<evidence type="ECO:0008006" key="10">
    <source>
        <dbReference type="Google" id="ProtNLM"/>
    </source>
</evidence>
<dbReference type="InterPro" id="IPR011701">
    <property type="entry name" value="MFS"/>
</dbReference>
<evidence type="ECO:0000256" key="5">
    <source>
        <dbReference type="ARBA" id="ARBA00023136"/>
    </source>
</evidence>
<sequence length="554" mass="62793">MTDQVVKGKTSLDQPMAVDASANPAFEDAKVADTEQATATTDAAPSSANKPKPRSLWVAWLYLFDWYPSHYSAQERKLLFKLDCVLLPLCCLAYFIKWLDQVNINNAYSSGMKEDLQLYGNEYSLFGTFYNIGYMLFEIPSMMVMSRPKFARYFLPTMEVAWSILTFAQSRLRNANDIYGLRFLLGVLETPVSSGTMYILSSWYRGDELFKRAGVWFVSSNIGSFAGGYLQAAAHETLDGVHGMAGWRWLFIIDGCISLPIALGSFFFFPGLPQGPKVWWLTEKDHELCRGRMRSEGVRESRKIGKRMLKRVFTHWHFYVAVFTYIFFQCTSYVAGQMILWLKDQADRYGTWTVSQINMIPTGVQAVSVFAGVLATSLVMVYPPWAVMGVVASVLLFSNVCLLVWDIPLGLKFTAYYLLGFTSCVTPILFPWVNMVMRDDSEARAFTSGAMMTFGWVFFSFYPITVFPVVEAPKWRKGYTVNTVFVICWCTLFMLGQFLWRRDVKAGKYSVGEYAVKENEDGVDKLGKDMENLNDGKGEGLEHVEVLGAKDGRT</sequence>
<dbReference type="GO" id="GO:0022857">
    <property type="term" value="F:transmembrane transporter activity"/>
    <property type="evidence" value="ECO:0007669"/>
    <property type="project" value="InterPro"/>
</dbReference>
<evidence type="ECO:0000256" key="2">
    <source>
        <dbReference type="ARBA" id="ARBA00022448"/>
    </source>
</evidence>
<dbReference type="PANTHER" id="PTHR43791">
    <property type="entry name" value="PERMEASE-RELATED"/>
    <property type="match status" value="1"/>
</dbReference>
<evidence type="ECO:0000313" key="8">
    <source>
        <dbReference type="EMBL" id="RDW68806.1"/>
    </source>
</evidence>
<dbReference type="FunFam" id="1.20.1250.20:FF:000065">
    <property type="entry name" value="Putative MFS pantothenate transporter"/>
    <property type="match status" value="1"/>
</dbReference>
<evidence type="ECO:0000256" key="4">
    <source>
        <dbReference type="ARBA" id="ARBA00022989"/>
    </source>
</evidence>
<dbReference type="PANTHER" id="PTHR43791:SF28">
    <property type="entry name" value="MAJOR FACILITATOR SUPERFAMILY (MFS) PROFILE DOMAIN-CONTAINING PROTEIN"/>
    <property type="match status" value="1"/>
</dbReference>
<keyword evidence="5 7" id="KW-0472">Membrane</keyword>
<feature type="transmembrane region" description="Helical" evidence="7">
    <location>
        <begin position="246"/>
        <end position="269"/>
    </location>
</feature>
<feature type="transmembrane region" description="Helical" evidence="7">
    <location>
        <begin position="413"/>
        <end position="433"/>
    </location>
</feature>
<organism evidence="8 9">
    <name type="scientific">Aspergillus mulundensis</name>
    <dbReference type="NCBI Taxonomy" id="1810919"/>
    <lineage>
        <taxon>Eukaryota</taxon>
        <taxon>Fungi</taxon>
        <taxon>Dikarya</taxon>
        <taxon>Ascomycota</taxon>
        <taxon>Pezizomycotina</taxon>
        <taxon>Eurotiomycetes</taxon>
        <taxon>Eurotiomycetidae</taxon>
        <taxon>Eurotiales</taxon>
        <taxon>Aspergillaceae</taxon>
        <taxon>Aspergillus</taxon>
        <taxon>Aspergillus subgen. Nidulantes</taxon>
    </lineage>
</organism>
<dbReference type="RefSeq" id="XP_026600595.1">
    <property type="nucleotide sequence ID" value="XM_026750582.1"/>
</dbReference>
<feature type="transmembrane region" description="Helical" evidence="7">
    <location>
        <begin position="213"/>
        <end position="234"/>
    </location>
</feature>
<feature type="transmembrane region" description="Helical" evidence="7">
    <location>
        <begin position="116"/>
        <end position="137"/>
    </location>
</feature>
<dbReference type="GO" id="GO:0016020">
    <property type="term" value="C:membrane"/>
    <property type="evidence" value="ECO:0007669"/>
    <property type="project" value="UniProtKB-SubCell"/>
</dbReference>
<feature type="transmembrane region" description="Helical" evidence="7">
    <location>
        <begin position="316"/>
        <end position="342"/>
    </location>
</feature>
<dbReference type="OrthoDB" id="6132182at2759"/>
<evidence type="ECO:0000256" key="3">
    <source>
        <dbReference type="ARBA" id="ARBA00022692"/>
    </source>
</evidence>
<reference evidence="8 9" key="1">
    <citation type="journal article" date="2018" name="IMA Fungus">
        <title>IMA Genome-F 9: Draft genome sequence of Annulohypoxylon stygium, Aspergillus mulundensis, Berkeleyomyces basicola (syn. Thielaviopsis basicola), Ceratocystis smalleyi, two Cercospora beticola strains, Coleophoma cylindrospora, Fusarium fracticaudum, Phialophora cf. hyalina, and Morchella septimelata.</title>
        <authorList>
            <person name="Wingfield B.D."/>
            <person name="Bills G.F."/>
            <person name="Dong Y."/>
            <person name="Huang W."/>
            <person name="Nel W.J."/>
            <person name="Swalarsk-Parry B.S."/>
            <person name="Vaghefi N."/>
            <person name="Wilken P.M."/>
            <person name="An Z."/>
            <person name="de Beer Z.W."/>
            <person name="De Vos L."/>
            <person name="Chen L."/>
            <person name="Duong T.A."/>
            <person name="Gao Y."/>
            <person name="Hammerbacher A."/>
            <person name="Kikkert J.R."/>
            <person name="Li Y."/>
            <person name="Li H."/>
            <person name="Li K."/>
            <person name="Li Q."/>
            <person name="Liu X."/>
            <person name="Ma X."/>
            <person name="Naidoo K."/>
            <person name="Pethybridge S.J."/>
            <person name="Sun J."/>
            <person name="Steenkamp E.T."/>
            <person name="van der Nest M.A."/>
            <person name="van Wyk S."/>
            <person name="Wingfield M.J."/>
            <person name="Xiong C."/>
            <person name="Yue Q."/>
            <person name="Zhang X."/>
        </authorList>
    </citation>
    <scope>NUCLEOTIDE SEQUENCE [LARGE SCALE GENOMIC DNA]</scope>
    <source>
        <strain evidence="8 9">DSM 5745</strain>
    </source>
</reference>
<dbReference type="Gene3D" id="1.20.1250.20">
    <property type="entry name" value="MFS general substrate transporter like domains"/>
    <property type="match status" value="1"/>
</dbReference>
<keyword evidence="3 7" id="KW-0812">Transmembrane</keyword>
<gene>
    <name evidence="8" type="ORF">DSM5745_08566</name>
</gene>
<evidence type="ECO:0000313" key="9">
    <source>
        <dbReference type="Proteomes" id="UP000256690"/>
    </source>
</evidence>
<accession>A0A3D8R4A2</accession>
<feature type="transmembrane region" description="Helical" evidence="7">
    <location>
        <begin position="479"/>
        <end position="500"/>
    </location>
</feature>
<name>A0A3D8R4A2_9EURO</name>
<dbReference type="Pfam" id="PF07690">
    <property type="entry name" value="MFS_1"/>
    <property type="match status" value="1"/>
</dbReference>